<sequence length="621" mass="70943">MTDPVLESHSTICRRCSNLSFRELLLDPLRRAHLGPPASWMPDACDMCRFFLQSLPLEAQESDIELRSRSPISRVNRRLFRDVDDAGVCDDQGVFGLVERRSSRSYQWDLMPIEKLIPLVAVPAMIDFSLVQRWLEMCRSNGGDLLPSDEMLWLTVIDCKTRELVSLPAGEGYVALSYVWGSTSATTSETPETSRLPFRLPQSIEDAMTACRNIGIRYLWIDRYCISQANLEERLNQIRRMDTIYSNAFLTLVACAGQDPHDGLPGVSRARLTCPSIRLGDCGMYHMMAAENLIHRSTWDSRGWTYQEWLLSARRLYFTDRQLLFEAPEFCETEATCLSAAPRVPGDDYLYSLDHWAKEPYRCISIYTQRTLSVPSDILNAMLGIFAVFERRFQIQQLWGLPFTDGSRAWIEGVSEPPPTFTKSLLWTHDGVSRREGFPSWSWTGWYGQINWAHNTLRAKHSAEVDANDIKVELELTSGDLISWENYQQIYQWVNQGEGRLTIYIHIEAYVTPAVFRCLHDEDVPRGQLGLERKEGGYRLYGDSFGIPRSAGSTEPAMAPAGSLLGLHISPSRYDTNDRYTFEDVLIIKNTGGHWERIAILHLVTRDLLGLKMIRQKIRLG</sequence>
<keyword evidence="3" id="KW-1185">Reference proteome</keyword>
<name>A0A6G1IEW6_9PLEO</name>
<dbReference type="OrthoDB" id="5428863at2759"/>
<evidence type="ECO:0000313" key="2">
    <source>
        <dbReference type="EMBL" id="KAF2676638.1"/>
    </source>
</evidence>
<dbReference type="Pfam" id="PF06985">
    <property type="entry name" value="HET"/>
    <property type="match status" value="1"/>
</dbReference>
<reference evidence="2" key="1">
    <citation type="journal article" date="2020" name="Stud. Mycol.">
        <title>101 Dothideomycetes genomes: a test case for predicting lifestyles and emergence of pathogens.</title>
        <authorList>
            <person name="Haridas S."/>
            <person name="Albert R."/>
            <person name="Binder M."/>
            <person name="Bloem J."/>
            <person name="Labutti K."/>
            <person name="Salamov A."/>
            <person name="Andreopoulos B."/>
            <person name="Baker S."/>
            <person name="Barry K."/>
            <person name="Bills G."/>
            <person name="Bluhm B."/>
            <person name="Cannon C."/>
            <person name="Castanera R."/>
            <person name="Culley D."/>
            <person name="Daum C."/>
            <person name="Ezra D."/>
            <person name="Gonzalez J."/>
            <person name="Henrissat B."/>
            <person name="Kuo A."/>
            <person name="Liang C."/>
            <person name="Lipzen A."/>
            <person name="Lutzoni F."/>
            <person name="Magnuson J."/>
            <person name="Mondo S."/>
            <person name="Nolan M."/>
            <person name="Ohm R."/>
            <person name="Pangilinan J."/>
            <person name="Park H.-J."/>
            <person name="Ramirez L."/>
            <person name="Alfaro M."/>
            <person name="Sun H."/>
            <person name="Tritt A."/>
            <person name="Yoshinaga Y."/>
            <person name="Zwiers L.-H."/>
            <person name="Turgeon B."/>
            <person name="Goodwin S."/>
            <person name="Spatafora J."/>
            <person name="Crous P."/>
            <person name="Grigoriev I."/>
        </authorList>
    </citation>
    <scope>NUCLEOTIDE SEQUENCE</scope>
    <source>
        <strain evidence="2">CBS 122367</strain>
    </source>
</reference>
<dbReference type="Proteomes" id="UP000799291">
    <property type="component" value="Unassembled WGS sequence"/>
</dbReference>
<protein>
    <submittedName>
        <fullName evidence="2">HET-domain-containing protein</fullName>
    </submittedName>
</protein>
<evidence type="ECO:0000259" key="1">
    <source>
        <dbReference type="Pfam" id="PF06985"/>
    </source>
</evidence>
<feature type="domain" description="Heterokaryon incompatibility" evidence="1">
    <location>
        <begin position="173"/>
        <end position="308"/>
    </location>
</feature>
<organism evidence="2 3">
    <name type="scientific">Lentithecium fluviatile CBS 122367</name>
    <dbReference type="NCBI Taxonomy" id="1168545"/>
    <lineage>
        <taxon>Eukaryota</taxon>
        <taxon>Fungi</taxon>
        <taxon>Dikarya</taxon>
        <taxon>Ascomycota</taxon>
        <taxon>Pezizomycotina</taxon>
        <taxon>Dothideomycetes</taxon>
        <taxon>Pleosporomycetidae</taxon>
        <taxon>Pleosporales</taxon>
        <taxon>Massarineae</taxon>
        <taxon>Lentitheciaceae</taxon>
        <taxon>Lentithecium</taxon>
    </lineage>
</organism>
<dbReference type="PANTHER" id="PTHR33112:SF1">
    <property type="entry name" value="HETEROKARYON INCOMPATIBILITY DOMAIN-CONTAINING PROTEIN"/>
    <property type="match status" value="1"/>
</dbReference>
<evidence type="ECO:0000313" key="3">
    <source>
        <dbReference type="Proteomes" id="UP000799291"/>
    </source>
</evidence>
<dbReference type="EMBL" id="MU005632">
    <property type="protein sequence ID" value="KAF2676638.1"/>
    <property type="molecule type" value="Genomic_DNA"/>
</dbReference>
<gene>
    <name evidence="2" type="ORF">K458DRAFT_180928</name>
</gene>
<proteinExistence type="predicted"/>
<dbReference type="AlphaFoldDB" id="A0A6G1IEW6"/>
<accession>A0A6G1IEW6</accession>
<dbReference type="InterPro" id="IPR010730">
    <property type="entry name" value="HET"/>
</dbReference>
<dbReference type="PANTHER" id="PTHR33112">
    <property type="entry name" value="DOMAIN PROTEIN, PUTATIVE-RELATED"/>
    <property type="match status" value="1"/>
</dbReference>